<dbReference type="RefSeq" id="WP_093116060.1">
    <property type="nucleotide sequence ID" value="NZ_FNWJ01000001.1"/>
</dbReference>
<accession>A0A1H6FJ59</accession>
<dbReference type="Gene3D" id="3.10.20.30">
    <property type="match status" value="1"/>
</dbReference>
<evidence type="ECO:0000313" key="2">
    <source>
        <dbReference type="Proteomes" id="UP000222056"/>
    </source>
</evidence>
<sequence>MTSSKGQRTRRAETVTVLVNGRERQLVGGATVAELLADYGLGATVRGIAVAIDGEVVPRSQWAQQQLRGGEHVEIVRAVQGG</sequence>
<dbReference type="OrthoDB" id="163636at2"/>
<evidence type="ECO:0000313" key="1">
    <source>
        <dbReference type="EMBL" id="SEH10876.1"/>
    </source>
</evidence>
<dbReference type="InterPro" id="IPR016155">
    <property type="entry name" value="Mopterin_synth/thiamin_S_b"/>
</dbReference>
<name>A0A1H6FJ59_THEAL</name>
<dbReference type="PANTHER" id="PTHR34472">
    <property type="entry name" value="SULFUR CARRIER PROTEIN THIS"/>
    <property type="match status" value="1"/>
</dbReference>
<dbReference type="Pfam" id="PF02597">
    <property type="entry name" value="ThiS"/>
    <property type="match status" value="1"/>
</dbReference>
<dbReference type="STRING" id="29539.SAMN02745716_0583"/>
<reference evidence="2" key="1">
    <citation type="submission" date="2016-10" db="EMBL/GenBank/DDBJ databases">
        <authorList>
            <person name="Varghese N."/>
            <person name="Submissions S."/>
        </authorList>
    </citation>
    <scope>NUCLEOTIDE SEQUENCE [LARGE SCALE GENOMIC DNA]</scope>
    <source>
        <strain evidence="2">ATCC 35263</strain>
    </source>
</reference>
<gene>
    <name evidence="1" type="ORF">SAMN02745716_0583</name>
</gene>
<dbReference type="CDD" id="cd00565">
    <property type="entry name" value="Ubl_ThiS"/>
    <property type="match status" value="1"/>
</dbReference>
<proteinExistence type="predicted"/>
<dbReference type="InterPro" id="IPR012675">
    <property type="entry name" value="Beta-grasp_dom_sf"/>
</dbReference>
<dbReference type="EMBL" id="FNWJ01000001">
    <property type="protein sequence ID" value="SEH10876.1"/>
    <property type="molecule type" value="Genomic_DNA"/>
</dbReference>
<dbReference type="InterPro" id="IPR010035">
    <property type="entry name" value="Thi_S"/>
</dbReference>
<dbReference type="PANTHER" id="PTHR34472:SF1">
    <property type="entry name" value="SULFUR CARRIER PROTEIN THIS"/>
    <property type="match status" value="1"/>
</dbReference>
<dbReference type="AlphaFoldDB" id="A0A1H6FJ59"/>
<dbReference type="InterPro" id="IPR003749">
    <property type="entry name" value="ThiS/MoaD-like"/>
</dbReference>
<organism evidence="1 2">
    <name type="scientific">Thermoleophilum album</name>
    <dbReference type="NCBI Taxonomy" id="29539"/>
    <lineage>
        <taxon>Bacteria</taxon>
        <taxon>Bacillati</taxon>
        <taxon>Actinomycetota</taxon>
        <taxon>Thermoleophilia</taxon>
        <taxon>Thermoleophilales</taxon>
        <taxon>Thermoleophilaceae</taxon>
        <taxon>Thermoleophilum</taxon>
    </lineage>
</organism>
<dbReference type="SUPFAM" id="SSF54285">
    <property type="entry name" value="MoaD/ThiS"/>
    <property type="match status" value="1"/>
</dbReference>
<dbReference type="NCBIfam" id="TIGR01683">
    <property type="entry name" value="thiS"/>
    <property type="match status" value="1"/>
</dbReference>
<protein>
    <submittedName>
        <fullName evidence="1">Sulfur carrier protein</fullName>
    </submittedName>
</protein>
<dbReference type="Proteomes" id="UP000222056">
    <property type="component" value="Unassembled WGS sequence"/>
</dbReference>
<keyword evidence="2" id="KW-1185">Reference proteome</keyword>